<evidence type="ECO:0000313" key="2">
    <source>
        <dbReference type="Proteomes" id="UP000812440"/>
    </source>
</evidence>
<evidence type="ECO:0000313" key="1">
    <source>
        <dbReference type="EMBL" id="KAG8455074.1"/>
    </source>
</evidence>
<organism evidence="1 2">
    <name type="scientific">Hymenochirus boettgeri</name>
    <name type="common">Congo dwarf clawed frog</name>
    <dbReference type="NCBI Taxonomy" id="247094"/>
    <lineage>
        <taxon>Eukaryota</taxon>
        <taxon>Metazoa</taxon>
        <taxon>Chordata</taxon>
        <taxon>Craniata</taxon>
        <taxon>Vertebrata</taxon>
        <taxon>Euteleostomi</taxon>
        <taxon>Amphibia</taxon>
        <taxon>Batrachia</taxon>
        <taxon>Anura</taxon>
        <taxon>Pipoidea</taxon>
        <taxon>Pipidae</taxon>
        <taxon>Pipinae</taxon>
        <taxon>Hymenochirus</taxon>
    </lineage>
</organism>
<name>A0A8T2KGP1_9PIPI</name>
<accession>A0A8T2KGP1</accession>
<protein>
    <submittedName>
        <fullName evidence="1">Uncharacterized protein</fullName>
    </submittedName>
</protein>
<reference evidence="1" key="1">
    <citation type="thesis" date="2020" institute="ProQuest LLC" country="789 East Eisenhower Parkway, Ann Arbor, MI, USA">
        <title>Comparative Genomics and Chromosome Evolution.</title>
        <authorList>
            <person name="Mudd A.B."/>
        </authorList>
    </citation>
    <scope>NUCLEOTIDE SEQUENCE</scope>
    <source>
        <strain evidence="1">Female2</strain>
        <tissue evidence="1">Blood</tissue>
    </source>
</reference>
<dbReference type="Proteomes" id="UP000812440">
    <property type="component" value="Chromosome 1"/>
</dbReference>
<dbReference type="EMBL" id="JAACNH010000001">
    <property type="protein sequence ID" value="KAG8455074.1"/>
    <property type="molecule type" value="Genomic_DNA"/>
</dbReference>
<sequence length="105" mass="11821">MAEAGLHRAQCARYREGFVPPPPLTALTMPRIPPPSVTLITRGEELGRGGRQREPWGICRHVWDSALCSLRPLCVCLALYPLLWCEELEGLGRMRAEVAHRHTHT</sequence>
<gene>
    <name evidence="1" type="ORF">GDO86_001337</name>
</gene>
<keyword evidence="2" id="KW-1185">Reference proteome</keyword>
<dbReference type="AlphaFoldDB" id="A0A8T2KGP1"/>
<comment type="caution">
    <text evidence="1">The sequence shown here is derived from an EMBL/GenBank/DDBJ whole genome shotgun (WGS) entry which is preliminary data.</text>
</comment>
<proteinExistence type="predicted"/>